<reference evidence="1" key="1">
    <citation type="journal article" date="2013" name="Syst. Appl. Microbiol.">
        <title>New insights into the archaeal diversity of a hypersaline microbial mat obtained by a metagenomic approach.</title>
        <authorList>
            <person name="Lopez-Lopez A."/>
            <person name="Richter M."/>
            <person name="Pena A."/>
            <person name="Tamames J."/>
            <person name="Rossello-Mora R."/>
        </authorList>
    </citation>
    <scope>NUCLEOTIDE SEQUENCE</scope>
</reference>
<organism evidence="1">
    <name type="scientific">uncultured organism</name>
    <dbReference type="NCBI Taxonomy" id="155900"/>
    <lineage>
        <taxon>unclassified sequences</taxon>
        <taxon>environmental samples</taxon>
    </lineage>
</organism>
<proteinExistence type="predicted"/>
<sequence>MSDRNGRLVHGGSRGSSRVTLVRYPVGSTAVKAGDFVWVESADTGSLCKATPGDGTTYPLFGVMKEDADANGSGLVEIPFGAVYEVPLCITDFWEMDPRQGSMVHMKDQKLTRKTSGGELAGQIISEDPSTGERAKVILWGGAIQGLGSPFGTIPGF</sequence>
<accession>M1QAV2</accession>
<name>M1QAV2_9ZZZZ</name>
<gene>
    <name evidence="1" type="ORF">FLSS-17_0011</name>
</gene>
<protein>
    <submittedName>
        <fullName evidence="1">Uncharacterized protein</fullName>
    </submittedName>
</protein>
<dbReference type="AlphaFoldDB" id="M1QAV2"/>
<evidence type="ECO:0000313" key="1">
    <source>
        <dbReference type="EMBL" id="AGF93103.1"/>
    </source>
</evidence>
<dbReference type="EMBL" id="JX684082">
    <property type="protein sequence ID" value="AGF93103.1"/>
    <property type="molecule type" value="Genomic_DNA"/>
</dbReference>